<name>A0AAV4W7I1_CAEEX</name>
<reference evidence="1 2" key="1">
    <citation type="submission" date="2021-06" db="EMBL/GenBank/DDBJ databases">
        <title>Caerostris extrusa draft genome.</title>
        <authorList>
            <person name="Kono N."/>
            <person name="Arakawa K."/>
        </authorList>
    </citation>
    <scope>NUCLEOTIDE SEQUENCE [LARGE SCALE GENOMIC DNA]</scope>
</reference>
<proteinExistence type="predicted"/>
<keyword evidence="2" id="KW-1185">Reference proteome</keyword>
<accession>A0AAV4W7I1</accession>
<evidence type="ECO:0000313" key="1">
    <source>
        <dbReference type="EMBL" id="GIY78323.1"/>
    </source>
</evidence>
<protein>
    <submittedName>
        <fullName evidence="1">Uncharacterized protein</fullName>
    </submittedName>
</protein>
<dbReference type="Proteomes" id="UP001054945">
    <property type="component" value="Unassembled WGS sequence"/>
</dbReference>
<sequence length="123" mass="14309">MLRDSRDCQIMFHHVGLSDTLFIKLARRQHVPAVQIPPLQSPQRKCASTKHDNCDSGVQRKVLLLVKRLYHHHHWRHIMVGRRFKNLAADRFYLLQDVVAFMGGYPNLLAKTHSSLDRASFRG</sequence>
<comment type="caution">
    <text evidence="1">The sequence shown here is derived from an EMBL/GenBank/DDBJ whole genome shotgun (WGS) entry which is preliminary data.</text>
</comment>
<gene>
    <name evidence="1" type="ORF">CEXT_390801</name>
</gene>
<dbReference type="EMBL" id="BPLR01015740">
    <property type="protein sequence ID" value="GIY78323.1"/>
    <property type="molecule type" value="Genomic_DNA"/>
</dbReference>
<dbReference type="AlphaFoldDB" id="A0AAV4W7I1"/>
<organism evidence="1 2">
    <name type="scientific">Caerostris extrusa</name>
    <name type="common">Bark spider</name>
    <name type="synonym">Caerostris bankana</name>
    <dbReference type="NCBI Taxonomy" id="172846"/>
    <lineage>
        <taxon>Eukaryota</taxon>
        <taxon>Metazoa</taxon>
        <taxon>Ecdysozoa</taxon>
        <taxon>Arthropoda</taxon>
        <taxon>Chelicerata</taxon>
        <taxon>Arachnida</taxon>
        <taxon>Araneae</taxon>
        <taxon>Araneomorphae</taxon>
        <taxon>Entelegynae</taxon>
        <taxon>Araneoidea</taxon>
        <taxon>Araneidae</taxon>
        <taxon>Caerostris</taxon>
    </lineage>
</organism>
<evidence type="ECO:0000313" key="2">
    <source>
        <dbReference type="Proteomes" id="UP001054945"/>
    </source>
</evidence>